<dbReference type="RefSeq" id="WP_209875379.1">
    <property type="nucleotide sequence ID" value="NZ_JAGGLV010000011.1"/>
</dbReference>
<proteinExistence type="predicted"/>
<keyword evidence="2" id="KW-1185">Reference proteome</keyword>
<evidence type="ECO:0000313" key="2">
    <source>
        <dbReference type="Proteomes" id="UP000773462"/>
    </source>
</evidence>
<name>A0ABS4NTL4_9BACL</name>
<evidence type="ECO:0000313" key="1">
    <source>
        <dbReference type="EMBL" id="MBP2113385.1"/>
    </source>
</evidence>
<organism evidence="1 2">
    <name type="scientific">Paenibacillus silagei</name>
    <dbReference type="NCBI Taxonomy" id="1670801"/>
    <lineage>
        <taxon>Bacteria</taxon>
        <taxon>Bacillati</taxon>
        <taxon>Bacillota</taxon>
        <taxon>Bacilli</taxon>
        <taxon>Bacillales</taxon>
        <taxon>Paenibacillaceae</taxon>
        <taxon>Paenibacillus</taxon>
    </lineage>
</organism>
<comment type="caution">
    <text evidence="1">The sequence shown here is derived from an EMBL/GenBank/DDBJ whole genome shotgun (WGS) entry which is preliminary data.</text>
</comment>
<accession>A0ABS4NTL4</accession>
<dbReference type="Proteomes" id="UP000773462">
    <property type="component" value="Unassembled WGS sequence"/>
</dbReference>
<reference evidence="1 2" key="1">
    <citation type="submission" date="2021-03" db="EMBL/GenBank/DDBJ databases">
        <title>Genomic Encyclopedia of Type Strains, Phase IV (KMG-IV): sequencing the most valuable type-strain genomes for metagenomic binning, comparative biology and taxonomic classification.</title>
        <authorList>
            <person name="Goeker M."/>
        </authorList>
    </citation>
    <scope>NUCLEOTIDE SEQUENCE [LARGE SCALE GENOMIC DNA]</scope>
    <source>
        <strain evidence="1 2">DSM 101953</strain>
    </source>
</reference>
<sequence length="165" mass="19056">MHSLINKYEEEKRKLNELGQQLMERGIPLSTNEALQAQSRRVDELINRMYQEKNGYSEGLLLNFCPGGDAVSFPAWFIQTIQGRLNEVTAQIEYQSEPRQAFEEENEAFQALFDSIDIARMPQFEDWENKLQLKQAVLNERLYLQGLKDGMQLAHAFTAPSVLSE</sequence>
<evidence type="ECO:0008006" key="3">
    <source>
        <dbReference type="Google" id="ProtNLM"/>
    </source>
</evidence>
<protein>
    <recommendedName>
        <fullName evidence="3">Aspartyl-phosphate phosphatase Spo0E family protein</fullName>
    </recommendedName>
</protein>
<dbReference type="EMBL" id="JAGGLV010000011">
    <property type="protein sequence ID" value="MBP2113385.1"/>
    <property type="molecule type" value="Genomic_DNA"/>
</dbReference>
<gene>
    <name evidence="1" type="ORF">J2Z70_003545</name>
</gene>